<name>A0ABR2BKY2_9ROSI</name>
<proteinExistence type="predicted"/>
<comment type="caution">
    <text evidence="1">The sequence shown here is derived from an EMBL/GenBank/DDBJ whole genome shotgun (WGS) entry which is preliminary data.</text>
</comment>
<keyword evidence="2" id="KW-1185">Reference proteome</keyword>
<accession>A0ABR2BKY2</accession>
<dbReference type="Proteomes" id="UP001472677">
    <property type="component" value="Unassembled WGS sequence"/>
</dbReference>
<organism evidence="1 2">
    <name type="scientific">Hibiscus sabdariffa</name>
    <name type="common">roselle</name>
    <dbReference type="NCBI Taxonomy" id="183260"/>
    <lineage>
        <taxon>Eukaryota</taxon>
        <taxon>Viridiplantae</taxon>
        <taxon>Streptophyta</taxon>
        <taxon>Embryophyta</taxon>
        <taxon>Tracheophyta</taxon>
        <taxon>Spermatophyta</taxon>
        <taxon>Magnoliopsida</taxon>
        <taxon>eudicotyledons</taxon>
        <taxon>Gunneridae</taxon>
        <taxon>Pentapetalae</taxon>
        <taxon>rosids</taxon>
        <taxon>malvids</taxon>
        <taxon>Malvales</taxon>
        <taxon>Malvaceae</taxon>
        <taxon>Malvoideae</taxon>
        <taxon>Hibiscus</taxon>
    </lineage>
</organism>
<reference evidence="1 2" key="1">
    <citation type="journal article" date="2024" name="G3 (Bethesda)">
        <title>Genome assembly of Hibiscus sabdariffa L. provides insights into metabolisms of medicinal natural products.</title>
        <authorList>
            <person name="Kim T."/>
        </authorList>
    </citation>
    <scope>NUCLEOTIDE SEQUENCE [LARGE SCALE GENOMIC DNA]</scope>
    <source>
        <strain evidence="1">TK-2024</strain>
        <tissue evidence="1">Old leaves</tissue>
    </source>
</reference>
<dbReference type="EMBL" id="JBBPBM010000105">
    <property type="protein sequence ID" value="KAK8507770.1"/>
    <property type="molecule type" value="Genomic_DNA"/>
</dbReference>
<sequence length="102" mass="11083">MSQAVSAWQAVIRPSMFQAFMGGEVADWIVPHGKLVVLLCFISENCNGGRGMSVCNVLRAGNSIADVVSKLAQRDDFAIQPLARLNNNLVMLMRADTDDDIS</sequence>
<gene>
    <name evidence="1" type="ORF">V6N12_074335</name>
</gene>
<protein>
    <submittedName>
        <fullName evidence="1">Uncharacterized protein</fullName>
    </submittedName>
</protein>
<evidence type="ECO:0000313" key="1">
    <source>
        <dbReference type="EMBL" id="KAK8507770.1"/>
    </source>
</evidence>
<evidence type="ECO:0000313" key="2">
    <source>
        <dbReference type="Proteomes" id="UP001472677"/>
    </source>
</evidence>